<organism evidence="1">
    <name type="scientific">marine sediment metagenome</name>
    <dbReference type="NCBI Taxonomy" id="412755"/>
    <lineage>
        <taxon>unclassified sequences</taxon>
        <taxon>metagenomes</taxon>
        <taxon>ecological metagenomes</taxon>
    </lineage>
</organism>
<comment type="caution">
    <text evidence="1">The sequence shown here is derived from an EMBL/GenBank/DDBJ whole genome shotgun (WGS) entry which is preliminary data.</text>
</comment>
<proteinExistence type="predicted"/>
<protein>
    <submittedName>
        <fullName evidence="1">Uncharacterized protein</fullName>
    </submittedName>
</protein>
<evidence type="ECO:0000313" key="1">
    <source>
        <dbReference type="EMBL" id="GAH76596.1"/>
    </source>
</evidence>
<reference evidence="1" key="1">
    <citation type="journal article" date="2014" name="Front. Microbiol.">
        <title>High frequency of phylogenetically diverse reductive dehalogenase-homologous genes in deep subseafloor sedimentary metagenomes.</title>
        <authorList>
            <person name="Kawai M."/>
            <person name="Futagami T."/>
            <person name="Toyoda A."/>
            <person name="Takaki Y."/>
            <person name="Nishi S."/>
            <person name="Hori S."/>
            <person name="Arai W."/>
            <person name="Tsubouchi T."/>
            <person name="Morono Y."/>
            <person name="Uchiyama I."/>
            <person name="Ito T."/>
            <person name="Fujiyama A."/>
            <person name="Inagaki F."/>
            <person name="Takami H."/>
        </authorList>
    </citation>
    <scope>NUCLEOTIDE SEQUENCE</scope>
    <source>
        <strain evidence="1">Expedition CK06-06</strain>
    </source>
</reference>
<sequence length="175" mass="19536">MRRTILSDPHQRAAWDLYGASVLTQNKLGEQKNLTGFNHYLRSNLQVAARNKPIIDDGPLIYELPLKDTKFACAVDEATQSNSVTFDDAADWCKEDGSWFTVYQGHPQNTQRNFFDGPWRLSGVASGQSAIPITSPHDEGLAFPVGAGQKVWFYARITRADGRLSEPFRCDSIVS</sequence>
<gene>
    <name evidence="1" type="ORF">S03H2_65761</name>
</gene>
<dbReference type="EMBL" id="BARU01042859">
    <property type="protein sequence ID" value="GAH76596.1"/>
    <property type="molecule type" value="Genomic_DNA"/>
</dbReference>
<accession>X1I2G9</accession>
<dbReference type="AlphaFoldDB" id="X1I2G9"/>
<name>X1I2G9_9ZZZZ</name>